<sequence>MHQLTARTLLTDAQFNDVRATILDNNPGMEPDLAARILTDALAFLAVAAGRGGHGLVPSRVVDEGWHALILHTGLYQNLCGRLGGFVHHVPERPDPGRFSAAALERTIGAIESAGYSVDADLWRSPEDQLVSVAASCQHSDDSGPIVIIPKPSS</sequence>
<dbReference type="EMBL" id="BNDY01000017">
    <property type="protein sequence ID" value="GHI41943.1"/>
    <property type="molecule type" value="Genomic_DNA"/>
</dbReference>
<evidence type="ECO:0000313" key="2">
    <source>
        <dbReference type="Proteomes" id="UP001050808"/>
    </source>
</evidence>
<evidence type="ECO:0000313" key="1">
    <source>
        <dbReference type="EMBL" id="GHI41943.1"/>
    </source>
</evidence>
<protein>
    <submittedName>
        <fullName evidence="1">Uncharacterized protein</fullName>
    </submittedName>
</protein>
<dbReference type="RefSeq" id="WP_189963478.1">
    <property type="nucleotide sequence ID" value="NZ_BMUA01000008.1"/>
</dbReference>
<keyword evidence="2" id="KW-1185">Reference proteome</keyword>
<proteinExistence type="predicted"/>
<accession>A0ABQ3QXF7</accession>
<organism evidence="1 2">
    <name type="scientific">Streptomyces violascens</name>
    <dbReference type="NCBI Taxonomy" id="67381"/>
    <lineage>
        <taxon>Bacteria</taxon>
        <taxon>Bacillati</taxon>
        <taxon>Actinomycetota</taxon>
        <taxon>Actinomycetes</taxon>
        <taxon>Kitasatosporales</taxon>
        <taxon>Streptomycetaceae</taxon>
        <taxon>Streptomyces</taxon>
    </lineage>
</organism>
<dbReference type="Proteomes" id="UP001050808">
    <property type="component" value="Unassembled WGS sequence"/>
</dbReference>
<reference evidence="1" key="1">
    <citation type="submission" date="2024-05" db="EMBL/GenBank/DDBJ databases">
        <title>Whole genome shotgun sequence of Streptomyces violascens NBRC 12920.</title>
        <authorList>
            <person name="Komaki H."/>
            <person name="Tamura T."/>
        </authorList>
    </citation>
    <scope>NUCLEOTIDE SEQUENCE</scope>
    <source>
        <strain evidence="1">NBRC 12920</strain>
    </source>
</reference>
<comment type="caution">
    <text evidence="1">The sequence shown here is derived from an EMBL/GenBank/DDBJ whole genome shotgun (WGS) entry which is preliminary data.</text>
</comment>
<gene>
    <name evidence="1" type="ORF">Sviol_63510</name>
</gene>
<name>A0ABQ3QXF7_9ACTN</name>